<dbReference type="Gene3D" id="3.30.1120.130">
    <property type="match status" value="1"/>
</dbReference>
<organism evidence="2 3">
    <name type="scientific">Intoshia linei</name>
    <dbReference type="NCBI Taxonomy" id="1819745"/>
    <lineage>
        <taxon>Eukaryota</taxon>
        <taxon>Metazoa</taxon>
        <taxon>Spiralia</taxon>
        <taxon>Lophotrochozoa</taxon>
        <taxon>Mesozoa</taxon>
        <taxon>Orthonectida</taxon>
        <taxon>Rhopaluridae</taxon>
        <taxon>Intoshia</taxon>
    </lineage>
</organism>
<dbReference type="PROSITE" id="PS51985">
    <property type="entry name" value="CPB2"/>
    <property type="match status" value="1"/>
</dbReference>
<feature type="non-terminal residue" evidence="2">
    <location>
        <position position="1"/>
    </location>
</feature>
<dbReference type="AlphaFoldDB" id="A0A177ASP4"/>
<feature type="domain" description="Cryptic POLO box 2 (CPB2)" evidence="1">
    <location>
        <begin position="1"/>
        <end position="79"/>
    </location>
</feature>
<dbReference type="Pfam" id="PF18409">
    <property type="entry name" value="Plk4_PB2"/>
    <property type="match status" value="1"/>
</dbReference>
<comment type="caution">
    <text evidence="2">The sequence shown here is derived from an EMBL/GenBank/DDBJ whole genome shotgun (WGS) entry which is preliminary data.</text>
</comment>
<evidence type="ECO:0000313" key="3">
    <source>
        <dbReference type="Proteomes" id="UP000078046"/>
    </source>
</evidence>
<reference evidence="2 3" key="1">
    <citation type="submission" date="2016-04" db="EMBL/GenBank/DDBJ databases">
        <title>The genome of Intoshia linei affirms orthonectids as highly simplified spiralians.</title>
        <authorList>
            <person name="Mikhailov K.V."/>
            <person name="Slusarev G.S."/>
            <person name="Nikitin M.A."/>
            <person name="Logacheva M.D."/>
            <person name="Penin A."/>
            <person name="Aleoshin V."/>
            <person name="Panchin Y.V."/>
        </authorList>
    </citation>
    <scope>NUCLEOTIDE SEQUENCE [LARGE SCALE GENOMIC DNA]</scope>
    <source>
        <strain evidence="2">Intl2013</strain>
        <tissue evidence="2">Whole animal</tissue>
    </source>
</reference>
<dbReference type="Proteomes" id="UP000078046">
    <property type="component" value="Unassembled WGS sequence"/>
</dbReference>
<protein>
    <recommendedName>
        <fullName evidence="1">Cryptic POLO box 2 (CPB2) domain-containing protein</fullName>
    </recommendedName>
</protein>
<sequence>GEIITHTPNKPIVINSRNRDIVIHPENEKNLPQNLTAILHLSIKCYNYCNSINELFSNKIIPNSKSNIQFPIIIGRKPK</sequence>
<evidence type="ECO:0000259" key="1">
    <source>
        <dbReference type="PROSITE" id="PS51985"/>
    </source>
</evidence>
<accession>A0A177ASP4</accession>
<gene>
    <name evidence="2" type="ORF">A3Q56_07880</name>
</gene>
<keyword evidence="3" id="KW-1185">Reference proteome</keyword>
<proteinExistence type="predicted"/>
<evidence type="ECO:0000313" key="2">
    <source>
        <dbReference type="EMBL" id="OAF64411.1"/>
    </source>
</evidence>
<name>A0A177ASP4_9BILA</name>
<dbReference type="EMBL" id="LWCA01001858">
    <property type="protein sequence ID" value="OAF64411.1"/>
    <property type="molecule type" value="Genomic_DNA"/>
</dbReference>
<dbReference type="InterPro" id="IPR033698">
    <property type="entry name" value="POLO_box_Plk4_2"/>
</dbReference>
<dbReference type="InterPro" id="IPR047108">
    <property type="entry name" value="Plk4-like_POLO_box_2_sf"/>
</dbReference>